<gene>
    <name evidence="9" type="ORF">ECRASSUSDP1_LOCUS10563</name>
</gene>
<dbReference type="SUPFAM" id="SSF54236">
    <property type="entry name" value="Ubiquitin-like"/>
    <property type="match status" value="1"/>
</dbReference>
<feature type="domain" description="UBA" evidence="7">
    <location>
        <begin position="316"/>
        <end position="355"/>
    </location>
</feature>
<name>A0AAD1XCH4_EUPCR</name>
<evidence type="ECO:0000256" key="4">
    <source>
        <dbReference type="ARBA" id="ARBA00022670"/>
    </source>
</evidence>
<proteinExistence type="inferred from homology"/>
<organism evidence="9 10">
    <name type="scientific">Euplotes crassus</name>
    <dbReference type="NCBI Taxonomy" id="5936"/>
    <lineage>
        <taxon>Eukaryota</taxon>
        <taxon>Sar</taxon>
        <taxon>Alveolata</taxon>
        <taxon>Ciliophora</taxon>
        <taxon>Intramacronucleata</taxon>
        <taxon>Spirotrichea</taxon>
        <taxon>Hypotrichia</taxon>
        <taxon>Euplotida</taxon>
        <taxon>Euplotidae</taxon>
        <taxon>Moneuplotes</taxon>
    </lineage>
</organism>
<dbReference type="InterPro" id="IPR021109">
    <property type="entry name" value="Peptidase_aspartic_dom_sf"/>
</dbReference>
<evidence type="ECO:0008006" key="11">
    <source>
        <dbReference type="Google" id="ProtNLM"/>
    </source>
</evidence>
<evidence type="ECO:0000256" key="3">
    <source>
        <dbReference type="ARBA" id="ARBA00022490"/>
    </source>
</evidence>
<feature type="domain" description="Ubiquitin-like" evidence="8">
    <location>
        <begin position="1"/>
        <end position="71"/>
    </location>
</feature>
<dbReference type="Gene3D" id="1.10.8.10">
    <property type="entry name" value="DNA helicase RuvA subunit, C-terminal domain"/>
    <property type="match status" value="1"/>
</dbReference>
<dbReference type="InterPro" id="IPR000626">
    <property type="entry name" value="Ubiquitin-like_dom"/>
</dbReference>
<evidence type="ECO:0000256" key="1">
    <source>
        <dbReference type="ARBA" id="ARBA00004496"/>
    </source>
</evidence>
<evidence type="ECO:0000256" key="6">
    <source>
        <dbReference type="ARBA" id="ARBA00022801"/>
    </source>
</evidence>
<dbReference type="InterPro" id="IPR019103">
    <property type="entry name" value="Peptidase_aspartic_DDI1-type"/>
</dbReference>
<protein>
    <recommendedName>
        <fullName evidence="11">DNA damage-inducible protein 1</fullName>
    </recommendedName>
</protein>
<dbReference type="AlphaFoldDB" id="A0AAD1XCH4"/>
<comment type="similarity">
    <text evidence="2">Belongs to the DDI1 family.</text>
</comment>
<comment type="caution">
    <text evidence="9">The sequence shown here is derived from an EMBL/GenBank/DDBJ whole genome shotgun (WGS) entry which is preliminary data.</text>
</comment>
<dbReference type="InterPro" id="IPR015940">
    <property type="entry name" value="UBA"/>
</dbReference>
<comment type="subcellular location">
    <subcellularLocation>
        <location evidence="1">Cytoplasm</location>
    </subcellularLocation>
</comment>
<dbReference type="SUPFAM" id="SSF46934">
    <property type="entry name" value="UBA-like"/>
    <property type="match status" value="1"/>
</dbReference>
<keyword evidence="6" id="KW-0378">Hydrolase</keyword>
<dbReference type="PANTHER" id="PTHR15397:SF3">
    <property type="entry name" value="DNA DAMAGE INDUCIBLE 1 HOMOLOG 2"/>
    <property type="match status" value="1"/>
</dbReference>
<keyword evidence="5" id="KW-0064">Aspartyl protease</keyword>
<keyword evidence="4" id="KW-0645">Protease</keyword>
<dbReference type="Pfam" id="PF00240">
    <property type="entry name" value="ubiquitin"/>
    <property type="match status" value="1"/>
</dbReference>
<accession>A0AAD1XCH4</accession>
<dbReference type="Pfam" id="PF09668">
    <property type="entry name" value="Asp_protease"/>
    <property type="match status" value="1"/>
</dbReference>
<dbReference type="CDD" id="cd05479">
    <property type="entry name" value="RP_DDI"/>
    <property type="match status" value="1"/>
</dbReference>
<dbReference type="SUPFAM" id="SSF50630">
    <property type="entry name" value="Acid proteases"/>
    <property type="match status" value="1"/>
</dbReference>
<dbReference type="GO" id="GO:0005737">
    <property type="term" value="C:cytoplasm"/>
    <property type="evidence" value="ECO:0007669"/>
    <property type="project" value="UniProtKB-SubCell"/>
</dbReference>
<evidence type="ECO:0000256" key="5">
    <source>
        <dbReference type="ARBA" id="ARBA00022750"/>
    </source>
</evidence>
<dbReference type="InterPro" id="IPR033882">
    <property type="entry name" value="DDI1_N"/>
</dbReference>
<dbReference type="PANTHER" id="PTHR15397">
    <property type="entry name" value="SODIUM-GLUCOSE COTRANSPORTER REGULATORY PROTEIN -RELATED"/>
    <property type="match status" value="1"/>
</dbReference>
<dbReference type="InterPro" id="IPR009060">
    <property type="entry name" value="UBA-like_sf"/>
</dbReference>
<evidence type="ECO:0000313" key="9">
    <source>
        <dbReference type="EMBL" id="CAI2369265.1"/>
    </source>
</evidence>
<dbReference type="Gene3D" id="2.40.70.10">
    <property type="entry name" value="Acid Proteases"/>
    <property type="match status" value="1"/>
</dbReference>
<dbReference type="EMBL" id="CAMPGE010010416">
    <property type="protein sequence ID" value="CAI2369265.1"/>
    <property type="molecule type" value="Genomic_DNA"/>
</dbReference>
<evidence type="ECO:0000259" key="7">
    <source>
        <dbReference type="PROSITE" id="PS50030"/>
    </source>
</evidence>
<keyword evidence="10" id="KW-1185">Reference proteome</keyword>
<dbReference type="GO" id="GO:0004190">
    <property type="term" value="F:aspartic-type endopeptidase activity"/>
    <property type="evidence" value="ECO:0007669"/>
    <property type="project" value="UniProtKB-KW"/>
</dbReference>
<dbReference type="SMART" id="SM00213">
    <property type="entry name" value="UBQ"/>
    <property type="match status" value="1"/>
</dbReference>
<dbReference type="InterPro" id="IPR029071">
    <property type="entry name" value="Ubiquitin-like_domsf"/>
</dbReference>
<dbReference type="Gene3D" id="3.10.20.90">
    <property type="entry name" value="Phosphatidylinositol 3-kinase Catalytic Subunit, Chain A, domain 1"/>
    <property type="match status" value="1"/>
</dbReference>
<sequence>MKLTIDDSIHDKFHSLELEDDAAVEDLKVLIEVQCGVQVDEQTLVFQGSYLQEDSSKLKHLGMRNNDIVQLQKAVARPPPSYGGMGMPVGGGGMGAPAPAPAPAPNFLDQMMGSLGGAPGGMGGGPPMATMDPLSAEYQKALEERIQQNNIDENYKHASEFNPELFVHTTMLYIECKINGNELQAFVDSGAQSTIMSHQCAERCNLLRLMDKRFSGIAKGVGTSRILGKIHAAQIQIGDVFFTTSITVLEDDKIDMLFGLDNLKRHKCSIDLANNQLTLDEGKVAVPFLKDEEINCDYVEEAKEAMMNVDKNNNMPEDEKIEELLKMGFEEADCIRALKQAGGNLQLAASILGNM</sequence>
<dbReference type="CDD" id="cd01796">
    <property type="entry name" value="Ubl_Ddi1_like"/>
    <property type="match status" value="1"/>
</dbReference>
<dbReference type="Pfam" id="PF00627">
    <property type="entry name" value="UBA"/>
    <property type="match status" value="1"/>
</dbReference>
<dbReference type="SMART" id="SM00165">
    <property type="entry name" value="UBA"/>
    <property type="match status" value="1"/>
</dbReference>
<evidence type="ECO:0000259" key="8">
    <source>
        <dbReference type="PROSITE" id="PS50053"/>
    </source>
</evidence>
<evidence type="ECO:0000313" key="10">
    <source>
        <dbReference type="Proteomes" id="UP001295684"/>
    </source>
</evidence>
<dbReference type="GO" id="GO:0006508">
    <property type="term" value="P:proteolysis"/>
    <property type="evidence" value="ECO:0007669"/>
    <property type="project" value="UniProtKB-KW"/>
</dbReference>
<reference evidence="9" key="1">
    <citation type="submission" date="2023-07" db="EMBL/GenBank/DDBJ databases">
        <authorList>
            <consortium name="AG Swart"/>
            <person name="Singh M."/>
            <person name="Singh A."/>
            <person name="Seah K."/>
            <person name="Emmerich C."/>
        </authorList>
    </citation>
    <scope>NUCLEOTIDE SEQUENCE</scope>
    <source>
        <strain evidence="9">DP1</strain>
    </source>
</reference>
<keyword evidence="3" id="KW-0963">Cytoplasm</keyword>
<dbReference type="Proteomes" id="UP001295684">
    <property type="component" value="Unassembled WGS sequence"/>
</dbReference>
<evidence type="ECO:0000256" key="2">
    <source>
        <dbReference type="ARBA" id="ARBA00009136"/>
    </source>
</evidence>
<dbReference type="PROSITE" id="PS50030">
    <property type="entry name" value="UBA"/>
    <property type="match status" value="1"/>
</dbReference>
<dbReference type="PROSITE" id="PS50053">
    <property type="entry name" value="UBIQUITIN_2"/>
    <property type="match status" value="1"/>
</dbReference>